<dbReference type="SMART" id="SM00382">
    <property type="entry name" value="AAA"/>
    <property type="match status" value="1"/>
</dbReference>
<gene>
    <name evidence="5" type="ORF">H9Q80_14835</name>
</gene>
<keyword evidence="1" id="KW-0813">Transport</keyword>
<dbReference type="InterPro" id="IPR003439">
    <property type="entry name" value="ABC_transporter-like_ATP-bd"/>
</dbReference>
<keyword evidence="3 5" id="KW-0067">ATP-binding</keyword>
<dbReference type="GO" id="GO:0005524">
    <property type="term" value="F:ATP binding"/>
    <property type="evidence" value="ECO:0007669"/>
    <property type="project" value="UniProtKB-KW"/>
</dbReference>
<dbReference type="EMBL" id="CP060636">
    <property type="protein sequence ID" value="QNM11511.1"/>
    <property type="molecule type" value="Genomic_DNA"/>
</dbReference>
<keyword evidence="2" id="KW-0547">Nucleotide-binding</keyword>
<proteinExistence type="predicted"/>
<keyword evidence="6" id="KW-1185">Reference proteome</keyword>
<dbReference type="CDD" id="cd03230">
    <property type="entry name" value="ABC_DR_subfamily_A"/>
    <property type="match status" value="1"/>
</dbReference>
<dbReference type="PROSITE" id="PS50893">
    <property type="entry name" value="ABC_TRANSPORTER_2"/>
    <property type="match status" value="1"/>
</dbReference>
<dbReference type="InterPro" id="IPR051782">
    <property type="entry name" value="ABC_Transporter_VariousFunc"/>
</dbReference>
<dbReference type="AlphaFoldDB" id="A0A7G9GL29"/>
<name>A0A7G9GL29_9FIRM</name>
<feature type="domain" description="ABC transporter" evidence="4">
    <location>
        <begin position="1"/>
        <end position="229"/>
    </location>
</feature>
<accession>A0A7G9GL29</accession>
<organism evidence="5 6">
    <name type="scientific">[Eubacterium] hominis</name>
    <dbReference type="NCBI Taxonomy" id="2764325"/>
    <lineage>
        <taxon>Bacteria</taxon>
        <taxon>Bacillati</taxon>
        <taxon>Bacillota</taxon>
        <taxon>Erysipelotrichia</taxon>
        <taxon>Erysipelotrichales</taxon>
        <taxon>Erysipelotrichaceae</taxon>
        <taxon>Amedibacillus</taxon>
    </lineage>
</organism>
<dbReference type="Proteomes" id="UP000515856">
    <property type="component" value="Chromosome"/>
</dbReference>
<dbReference type="PANTHER" id="PTHR42939">
    <property type="entry name" value="ABC TRANSPORTER ATP-BINDING PROTEIN ALBC-RELATED"/>
    <property type="match status" value="1"/>
</dbReference>
<sequence length="287" mass="33025">MEQSLIIKNVNKIFPQFTLQNIHMEVPEGTIMGFVGENGAGKTTTIQCILNLLKLDDGEIEVLGRKHTDPVLKDDIGVVFDENNYFDTMNIQQINKMMLKIYKNWHADEFFEMCHSRFALPEDKLIKDFSRGMHMKLAIAMALSHEAKLLILDEPTSGLDPVTRDEILDIFLDFVQDEHHSILLSSHISTDIEKIADYITYIHEGSVIFSKSKDELLENFGIMRCSKNQASLIDEEDIIAKLEHDYSVDILVDHKNKMEKKYKDIIMDKPSIDDIMLLYAKGERKVC</sequence>
<evidence type="ECO:0000259" key="4">
    <source>
        <dbReference type="PROSITE" id="PS50893"/>
    </source>
</evidence>
<evidence type="ECO:0000256" key="3">
    <source>
        <dbReference type="ARBA" id="ARBA00022840"/>
    </source>
</evidence>
<evidence type="ECO:0000313" key="6">
    <source>
        <dbReference type="Proteomes" id="UP000515856"/>
    </source>
</evidence>
<dbReference type="InterPro" id="IPR003593">
    <property type="entry name" value="AAA+_ATPase"/>
</dbReference>
<dbReference type="Pfam" id="PF00005">
    <property type="entry name" value="ABC_tran"/>
    <property type="match status" value="1"/>
</dbReference>
<dbReference type="KEGG" id="ehn:H9Q80_14835"/>
<dbReference type="Gene3D" id="3.40.50.300">
    <property type="entry name" value="P-loop containing nucleotide triphosphate hydrolases"/>
    <property type="match status" value="1"/>
</dbReference>
<reference evidence="5 6" key="1">
    <citation type="submission" date="2020-08" db="EMBL/GenBank/DDBJ databases">
        <authorList>
            <person name="Liu C."/>
            <person name="Sun Q."/>
        </authorList>
    </citation>
    <scope>NUCLEOTIDE SEQUENCE [LARGE SCALE GENOMIC DNA]</scope>
    <source>
        <strain evidence="5 6">NSJ-61</strain>
    </source>
</reference>
<protein>
    <submittedName>
        <fullName evidence="5">ABC transporter ATP-binding protein</fullName>
    </submittedName>
</protein>
<evidence type="ECO:0000256" key="1">
    <source>
        <dbReference type="ARBA" id="ARBA00022448"/>
    </source>
</evidence>
<dbReference type="PANTHER" id="PTHR42939:SF3">
    <property type="entry name" value="ABC TRANSPORTER ATP-BINDING COMPONENT"/>
    <property type="match status" value="1"/>
</dbReference>
<evidence type="ECO:0000313" key="5">
    <source>
        <dbReference type="EMBL" id="QNM11511.1"/>
    </source>
</evidence>
<dbReference type="GO" id="GO:0016887">
    <property type="term" value="F:ATP hydrolysis activity"/>
    <property type="evidence" value="ECO:0007669"/>
    <property type="project" value="InterPro"/>
</dbReference>
<dbReference type="SUPFAM" id="SSF52540">
    <property type="entry name" value="P-loop containing nucleoside triphosphate hydrolases"/>
    <property type="match status" value="1"/>
</dbReference>
<dbReference type="RefSeq" id="WP_117454068.1">
    <property type="nucleotide sequence ID" value="NZ_CP060636.1"/>
</dbReference>
<dbReference type="InterPro" id="IPR027417">
    <property type="entry name" value="P-loop_NTPase"/>
</dbReference>
<evidence type="ECO:0000256" key="2">
    <source>
        <dbReference type="ARBA" id="ARBA00022741"/>
    </source>
</evidence>